<dbReference type="Gene3D" id="3.40.1190.20">
    <property type="match status" value="1"/>
</dbReference>
<dbReference type="OrthoDB" id="204058at2759"/>
<organism evidence="2 3">
    <name type="scientific">Drosophila kikkawai</name>
    <name type="common">Fruit fly</name>
    <dbReference type="NCBI Taxonomy" id="30033"/>
    <lineage>
        <taxon>Eukaryota</taxon>
        <taxon>Metazoa</taxon>
        <taxon>Ecdysozoa</taxon>
        <taxon>Arthropoda</taxon>
        <taxon>Hexapoda</taxon>
        <taxon>Insecta</taxon>
        <taxon>Pterygota</taxon>
        <taxon>Neoptera</taxon>
        <taxon>Endopterygota</taxon>
        <taxon>Diptera</taxon>
        <taxon>Brachycera</taxon>
        <taxon>Muscomorpha</taxon>
        <taxon>Ephydroidea</taxon>
        <taxon>Drosophilidae</taxon>
        <taxon>Drosophila</taxon>
        <taxon>Sophophora</taxon>
    </lineage>
</organism>
<dbReference type="Proteomes" id="UP001652661">
    <property type="component" value="Chromosome 3L"/>
</dbReference>
<feature type="domain" description="Carbohydrate kinase PfkB" evidence="1">
    <location>
        <begin position="15"/>
        <end position="312"/>
    </location>
</feature>
<dbReference type="GO" id="GO:0006000">
    <property type="term" value="P:fructose metabolic process"/>
    <property type="evidence" value="ECO:0007669"/>
    <property type="project" value="InterPro"/>
</dbReference>
<dbReference type="OMA" id="WPLVDYC"/>
<dbReference type="GeneID" id="108073842"/>
<proteinExistence type="predicted"/>
<accession>A0A6P4HXM8</accession>
<keyword evidence="2" id="KW-1185">Reference proteome</keyword>
<dbReference type="SUPFAM" id="SSF53613">
    <property type="entry name" value="Ribokinase-like"/>
    <property type="match status" value="1"/>
</dbReference>
<dbReference type="InterPro" id="IPR011611">
    <property type="entry name" value="PfkB_dom"/>
</dbReference>
<dbReference type="PANTHER" id="PTHR42774:SF3">
    <property type="entry name" value="KETOHEXOKINASE"/>
    <property type="match status" value="1"/>
</dbReference>
<dbReference type="InterPro" id="IPR034093">
    <property type="entry name" value="KHK"/>
</dbReference>
<dbReference type="RefSeq" id="XP_017021112.1">
    <property type="nucleotide sequence ID" value="XM_017165623.3"/>
</dbReference>
<evidence type="ECO:0000313" key="2">
    <source>
        <dbReference type="Proteomes" id="UP001652661"/>
    </source>
</evidence>
<dbReference type="CDD" id="cd01939">
    <property type="entry name" value="Ketohexokinase"/>
    <property type="match status" value="1"/>
</dbReference>
<dbReference type="InterPro" id="IPR052562">
    <property type="entry name" value="Ketohexokinase-related"/>
</dbReference>
<sequence>MAGHGNRLSWAVGKKRVLCTGSTTIDYVSTVKNFPEEGIHEKAIAGYYLRGGNASNNCTVLRNFGVNVEFFGMLSSQLIFQILIEDMKARGIILDNCPTCDEAPPFASVILTKSLKARTLVSCNRGFPYVSIEDFRKLELGQYGWIHMRALHFDTTMAMLKDIAAYNASRQEGEDKIMVSLEFDLRLDEMFPMLDYCDYAFFSKQLASDNGWTSLENACSQLNERLHMRWGLNLKRPLVIVLWGDQGAGIMDLDGNYTHAPAYKPRKIVDLLGAGDTFVGAFIYAKYIRERSERVCVDFGNRMASYKITRNGYDHITNILYPPGW</sequence>
<dbReference type="InterPro" id="IPR029056">
    <property type="entry name" value="Ribokinase-like"/>
</dbReference>
<name>A0A6P4HXM8_DROKI</name>
<dbReference type="PANTHER" id="PTHR42774">
    <property type="entry name" value="PHOSPHOTRANSFERASE SYSTEM TRANSPORT PROTEIN"/>
    <property type="match status" value="1"/>
</dbReference>
<evidence type="ECO:0000313" key="3">
    <source>
        <dbReference type="RefSeq" id="XP_017021112.1"/>
    </source>
</evidence>
<dbReference type="Pfam" id="PF00294">
    <property type="entry name" value="PfkB"/>
    <property type="match status" value="1"/>
</dbReference>
<gene>
    <name evidence="3" type="primary">LOC108073842</name>
</gene>
<dbReference type="AlphaFoldDB" id="A0A6P4HXM8"/>
<evidence type="ECO:0000259" key="1">
    <source>
        <dbReference type="Pfam" id="PF00294"/>
    </source>
</evidence>
<reference evidence="3" key="1">
    <citation type="submission" date="2025-08" db="UniProtKB">
        <authorList>
            <consortium name="RefSeq"/>
        </authorList>
    </citation>
    <scope>IDENTIFICATION</scope>
    <source>
        <strain evidence="3">14028-0561.14</strain>
        <tissue evidence="3">Whole fly</tissue>
    </source>
</reference>
<dbReference type="GO" id="GO:0004454">
    <property type="term" value="F:ketohexokinase activity"/>
    <property type="evidence" value="ECO:0007669"/>
    <property type="project" value="InterPro"/>
</dbReference>
<protein>
    <submittedName>
        <fullName evidence="3">Ketohexokinase</fullName>
    </submittedName>
</protein>